<name>A0A317ZCJ9_9BACT</name>
<dbReference type="AlphaFoldDB" id="A0A317ZCJ9"/>
<organism evidence="1 2">
    <name type="scientific">Coraliomargarita sinensis</name>
    <dbReference type="NCBI Taxonomy" id="2174842"/>
    <lineage>
        <taxon>Bacteria</taxon>
        <taxon>Pseudomonadati</taxon>
        <taxon>Verrucomicrobiota</taxon>
        <taxon>Opitutia</taxon>
        <taxon>Puniceicoccales</taxon>
        <taxon>Coraliomargaritaceae</taxon>
        <taxon>Coraliomargarita</taxon>
    </lineage>
</organism>
<dbReference type="InParanoid" id="A0A317ZCJ9"/>
<sequence>MKTKRHVTIALVLVFLFVGCETTVRYQPGNKSIGLALEKELQAYGLHTISFESEALQTEKWKFSRDAYGTQFIIEGSLIKEIKHSLSSHKSWWDRAIESETMYMVGEMDLGLVIQVSYHAEENLTHLIILDKRSSHNQAEVSIPLARPSLTT</sequence>
<proteinExistence type="predicted"/>
<gene>
    <name evidence="1" type="ORF">DDZ13_14900</name>
</gene>
<comment type="caution">
    <text evidence="1">The sequence shown here is derived from an EMBL/GenBank/DDBJ whole genome shotgun (WGS) entry which is preliminary data.</text>
</comment>
<dbReference type="EMBL" id="QHJQ01000018">
    <property type="protein sequence ID" value="PXA02875.1"/>
    <property type="molecule type" value="Genomic_DNA"/>
</dbReference>
<accession>A0A317ZCJ9</accession>
<reference evidence="1 2" key="1">
    <citation type="submission" date="2018-05" db="EMBL/GenBank/DDBJ databases">
        <title>Coraliomargarita sinensis sp. nov., isolated from a marine solar saltern.</title>
        <authorList>
            <person name="Zhou L.Y."/>
        </authorList>
    </citation>
    <scope>NUCLEOTIDE SEQUENCE [LARGE SCALE GENOMIC DNA]</scope>
    <source>
        <strain evidence="1 2">WN38</strain>
    </source>
</reference>
<evidence type="ECO:0000313" key="2">
    <source>
        <dbReference type="Proteomes" id="UP000247099"/>
    </source>
</evidence>
<dbReference type="RefSeq" id="WP_146209395.1">
    <property type="nucleotide sequence ID" value="NZ_QHJQ01000018.1"/>
</dbReference>
<evidence type="ECO:0000313" key="1">
    <source>
        <dbReference type="EMBL" id="PXA02875.1"/>
    </source>
</evidence>
<keyword evidence="2" id="KW-1185">Reference proteome</keyword>
<protein>
    <submittedName>
        <fullName evidence="1">Uncharacterized protein</fullName>
    </submittedName>
</protein>
<dbReference type="PROSITE" id="PS51257">
    <property type="entry name" value="PROKAR_LIPOPROTEIN"/>
    <property type="match status" value="1"/>
</dbReference>
<dbReference type="Proteomes" id="UP000247099">
    <property type="component" value="Unassembled WGS sequence"/>
</dbReference>